<evidence type="ECO:0000313" key="3">
    <source>
        <dbReference type="Proteomes" id="UP000743370"/>
    </source>
</evidence>
<dbReference type="Proteomes" id="UP000743370">
    <property type="component" value="Unassembled WGS sequence"/>
</dbReference>
<keyword evidence="1" id="KW-0406">Ion transport</keyword>
<evidence type="ECO:0000256" key="1">
    <source>
        <dbReference type="ARBA" id="ARBA00023303"/>
    </source>
</evidence>
<comment type="caution">
    <text evidence="2">The sequence shown here is derived from an EMBL/GenBank/DDBJ whole genome shotgun (WGS) entry which is preliminary data.</text>
</comment>
<dbReference type="GO" id="GO:0034220">
    <property type="term" value="P:monoatomic ion transmembrane transport"/>
    <property type="evidence" value="ECO:0007669"/>
    <property type="project" value="UniProtKB-KW"/>
</dbReference>
<accession>A0A8T0KW28</accession>
<keyword evidence="1" id="KW-0813">Transport</keyword>
<dbReference type="GO" id="GO:0016020">
    <property type="term" value="C:membrane"/>
    <property type="evidence" value="ECO:0007669"/>
    <property type="project" value="UniProtKB-SubCell"/>
</dbReference>
<proteinExistence type="predicted"/>
<dbReference type="AlphaFoldDB" id="A0A8T0KW28"/>
<evidence type="ECO:0000313" key="2">
    <source>
        <dbReference type="EMBL" id="KAG2403519.1"/>
    </source>
</evidence>
<dbReference type="PANTHER" id="PTHR45651:SF114">
    <property type="entry name" value="CYCLIC NUCLEOTIDE-GATED ION CHANNEL 16-RELATED"/>
    <property type="match status" value="1"/>
</dbReference>
<keyword evidence="1" id="KW-0407">Ion channel</keyword>
<reference evidence="2 3" key="1">
    <citation type="submission" date="2020-05" db="EMBL/GenBank/DDBJ databases">
        <title>Vigna angularis (adzuki bean) Var. LongXiaoDou No. 4 denovo assembly.</title>
        <authorList>
            <person name="Xiang H."/>
        </authorList>
    </citation>
    <scope>NUCLEOTIDE SEQUENCE [LARGE SCALE GENOMIC DNA]</scope>
    <source>
        <tissue evidence="2">Leaf</tissue>
    </source>
</reference>
<sequence>MRGKVMKDEDDVDSSITLRPGDFCGEELLTWALMSSSNLNLPSSTRTVKSILEVEAFALRAEDLKFGMGAHFIQAAWWRHRKRKLAMELLGKESLYYTNLVEIVEEDDVDGDASDDGGGAGESSSGPSVDFQNLGATILASKFAANTRKGKIKTVIINLPNSDSLKMPKMFKPTNTVIHNKI</sequence>
<name>A0A8T0KW28_PHAAN</name>
<gene>
    <name evidence="2" type="ORF">HKW66_Vig0188060</name>
</gene>
<protein>
    <submittedName>
        <fullName evidence="2">Cyclic nucleotide-gated ion channel 18</fullName>
    </submittedName>
</protein>
<dbReference type="InterPro" id="IPR014710">
    <property type="entry name" value="RmlC-like_jellyroll"/>
</dbReference>
<organism evidence="2 3">
    <name type="scientific">Phaseolus angularis</name>
    <name type="common">Azuki bean</name>
    <name type="synonym">Vigna angularis</name>
    <dbReference type="NCBI Taxonomy" id="3914"/>
    <lineage>
        <taxon>Eukaryota</taxon>
        <taxon>Viridiplantae</taxon>
        <taxon>Streptophyta</taxon>
        <taxon>Embryophyta</taxon>
        <taxon>Tracheophyta</taxon>
        <taxon>Spermatophyta</taxon>
        <taxon>Magnoliopsida</taxon>
        <taxon>eudicotyledons</taxon>
        <taxon>Gunneridae</taxon>
        <taxon>Pentapetalae</taxon>
        <taxon>rosids</taxon>
        <taxon>fabids</taxon>
        <taxon>Fabales</taxon>
        <taxon>Fabaceae</taxon>
        <taxon>Papilionoideae</taxon>
        <taxon>50 kb inversion clade</taxon>
        <taxon>NPAAA clade</taxon>
        <taxon>indigoferoid/millettioid clade</taxon>
        <taxon>Phaseoleae</taxon>
        <taxon>Vigna</taxon>
    </lineage>
</organism>
<dbReference type="Gene3D" id="2.60.120.10">
    <property type="entry name" value="Jelly Rolls"/>
    <property type="match status" value="1"/>
</dbReference>
<dbReference type="EMBL" id="JABFOF010000003">
    <property type="protein sequence ID" value="KAG2403519.1"/>
    <property type="molecule type" value="Genomic_DNA"/>
</dbReference>
<dbReference type="PANTHER" id="PTHR45651">
    <property type="entry name" value="CYCLIC NUCLEOTIDE-GATED ION CHANNEL 15-RELATED-RELATED"/>
    <property type="match status" value="1"/>
</dbReference>